<dbReference type="STRING" id="937334.SAMN05444406_10960"/>
<dbReference type="Proteomes" id="UP000198577">
    <property type="component" value="Unassembled WGS sequence"/>
</dbReference>
<dbReference type="AlphaFoldDB" id="A0A1I5V3K6"/>
<keyword evidence="1" id="KW-0472">Membrane</keyword>
<gene>
    <name evidence="2" type="ORF">SAMN05444406_10960</name>
</gene>
<keyword evidence="3" id="KW-1185">Reference proteome</keyword>
<proteinExistence type="predicted"/>
<keyword evidence="1" id="KW-0812">Transmembrane</keyword>
<protein>
    <submittedName>
        <fullName evidence="2">Uncharacterized protein</fullName>
    </submittedName>
</protein>
<organism evidence="2 3">
    <name type="scientific">Caldicoprobacter faecalis</name>
    <dbReference type="NCBI Taxonomy" id="937334"/>
    <lineage>
        <taxon>Bacteria</taxon>
        <taxon>Bacillati</taxon>
        <taxon>Bacillota</taxon>
        <taxon>Clostridia</taxon>
        <taxon>Caldicoprobacterales</taxon>
        <taxon>Caldicoprobacteraceae</taxon>
        <taxon>Caldicoprobacter</taxon>
    </lineage>
</organism>
<reference evidence="2 3" key="1">
    <citation type="submission" date="2016-10" db="EMBL/GenBank/DDBJ databases">
        <authorList>
            <person name="de Groot N.N."/>
        </authorList>
    </citation>
    <scope>NUCLEOTIDE SEQUENCE [LARGE SCALE GENOMIC DNA]</scope>
    <source>
        <strain evidence="2 3">DSM 20678</strain>
    </source>
</reference>
<dbReference type="RefSeq" id="WP_092282223.1">
    <property type="nucleotide sequence ID" value="NZ_FOXR01000009.1"/>
</dbReference>
<dbReference type="EMBL" id="FOXR01000009">
    <property type="protein sequence ID" value="SFQ01556.1"/>
    <property type="molecule type" value="Genomic_DNA"/>
</dbReference>
<feature type="transmembrane region" description="Helical" evidence="1">
    <location>
        <begin position="12"/>
        <end position="31"/>
    </location>
</feature>
<sequence length="83" mass="9182">MKKDFLSGLHRSTITMALVIIVLCIIILPWSNPSSAAFIPLALSIVTSAFTLIWASLSLRKQIKKEMLNSKISDEDDFSNTSV</sequence>
<feature type="transmembrane region" description="Helical" evidence="1">
    <location>
        <begin position="37"/>
        <end position="57"/>
    </location>
</feature>
<name>A0A1I5V3K6_9FIRM</name>
<evidence type="ECO:0000256" key="1">
    <source>
        <dbReference type="SAM" id="Phobius"/>
    </source>
</evidence>
<accession>A0A1I5V3K6</accession>
<keyword evidence="1" id="KW-1133">Transmembrane helix</keyword>
<evidence type="ECO:0000313" key="2">
    <source>
        <dbReference type="EMBL" id="SFQ01556.1"/>
    </source>
</evidence>
<evidence type="ECO:0000313" key="3">
    <source>
        <dbReference type="Proteomes" id="UP000198577"/>
    </source>
</evidence>